<dbReference type="Pfam" id="PF01476">
    <property type="entry name" value="LysM"/>
    <property type="match status" value="1"/>
</dbReference>
<dbReference type="InterPro" id="IPR018392">
    <property type="entry name" value="LysM"/>
</dbReference>
<dbReference type="RefSeq" id="WP_271430928.1">
    <property type="nucleotide sequence ID" value="NZ_JAQIOY010000001.1"/>
</dbReference>
<dbReference type="Proteomes" id="UP001210720">
    <property type="component" value="Unassembled WGS sequence"/>
</dbReference>
<protein>
    <submittedName>
        <fullName evidence="2">LysM peptidoglycan-binding domain-containing protein</fullName>
    </submittedName>
</protein>
<dbReference type="InterPro" id="IPR036779">
    <property type="entry name" value="LysM_dom_sf"/>
</dbReference>
<sequence length="221" mass="23004">MGDAPMMRLALFAVCFTAATASLVYTFVIAPSAPQPDINEVSRANPDFLTLQPALAPVTPAEPQIVAAQSVPRDPTRPVARPAGLTEPMQAATPIAPAAEVETATIAPELNKPAQDDVMKALHQMSLGIVSELQKPGPRDDTQKSAPLAALAQPAEPAAPAPVAAASQLYTVQQGESLAGISYRFYGNTVGYLTILQANTDLLSSPADVRAGMVLTIPETP</sequence>
<name>A0ABT4XP02_9RHOB</name>
<accession>A0ABT4XP02</accession>
<evidence type="ECO:0000313" key="2">
    <source>
        <dbReference type="EMBL" id="MDA7423583.1"/>
    </source>
</evidence>
<proteinExistence type="predicted"/>
<dbReference type="PROSITE" id="PS51782">
    <property type="entry name" value="LYSM"/>
    <property type="match status" value="1"/>
</dbReference>
<dbReference type="Gene3D" id="3.10.350.10">
    <property type="entry name" value="LysM domain"/>
    <property type="match status" value="1"/>
</dbReference>
<reference evidence="2 3" key="1">
    <citation type="submission" date="2023-01" db="EMBL/GenBank/DDBJ databases">
        <title>Thalassococcus onchidii sp. nov., isolated from a marine invertebrate from the South China Sea.</title>
        <authorList>
            <person name="Xu S."/>
            <person name="Liu Z."/>
            <person name="Xu Y."/>
        </authorList>
    </citation>
    <scope>NUCLEOTIDE SEQUENCE [LARGE SCALE GENOMIC DNA]</scope>
    <source>
        <strain evidence="2 3">KCTC 32084</strain>
    </source>
</reference>
<organism evidence="2 3">
    <name type="scientific">Thalassococcus lentus</name>
    <dbReference type="NCBI Taxonomy" id="1210524"/>
    <lineage>
        <taxon>Bacteria</taxon>
        <taxon>Pseudomonadati</taxon>
        <taxon>Pseudomonadota</taxon>
        <taxon>Alphaproteobacteria</taxon>
        <taxon>Rhodobacterales</taxon>
        <taxon>Roseobacteraceae</taxon>
        <taxon>Thalassococcus</taxon>
    </lineage>
</organism>
<comment type="caution">
    <text evidence="2">The sequence shown here is derived from an EMBL/GenBank/DDBJ whole genome shotgun (WGS) entry which is preliminary data.</text>
</comment>
<feature type="domain" description="LysM" evidence="1">
    <location>
        <begin position="168"/>
        <end position="217"/>
    </location>
</feature>
<dbReference type="EMBL" id="JAQIOY010000001">
    <property type="protein sequence ID" value="MDA7423583.1"/>
    <property type="molecule type" value="Genomic_DNA"/>
</dbReference>
<gene>
    <name evidence="2" type="ORF">PFY00_02475</name>
</gene>
<evidence type="ECO:0000259" key="1">
    <source>
        <dbReference type="PROSITE" id="PS51782"/>
    </source>
</evidence>
<evidence type="ECO:0000313" key="3">
    <source>
        <dbReference type="Proteomes" id="UP001210720"/>
    </source>
</evidence>
<keyword evidence="3" id="KW-1185">Reference proteome</keyword>
<dbReference type="SMART" id="SM00257">
    <property type="entry name" value="LysM"/>
    <property type="match status" value="1"/>
</dbReference>